<gene>
    <name evidence="2" type="ORF">ENW50_00835</name>
</gene>
<dbReference type="EMBL" id="DTKL01000010">
    <property type="protein sequence ID" value="HGY93226.1"/>
    <property type="molecule type" value="Genomic_DNA"/>
</dbReference>
<sequence length="169" mass="18738">MSDAPHSWYLITFIVMVIATLMQAAAMCALAAVALKARKELLQMKSRMDREVMPFVNQTKAVIEEATLKLKLVTDHLLDITSTTRLQVRHVNDTVNDVVDRTHAQAKRVDQIATATLDSVSKAADSVQHAVGLSARQIVAVVSGIRVGYDVLRRRRRMSHSADDGENFI</sequence>
<keyword evidence="1" id="KW-0812">Transmembrane</keyword>
<organism evidence="2">
    <name type="scientific">Acidobacterium capsulatum</name>
    <dbReference type="NCBI Taxonomy" id="33075"/>
    <lineage>
        <taxon>Bacteria</taxon>
        <taxon>Pseudomonadati</taxon>
        <taxon>Acidobacteriota</taxon>
        <taxon>Terriglobia</taxon>
        <taxon>Terriglobales</taxon>
        <taxon>Acidobacteriaceae</taxon>
        <taxon>Acidobacterium</taxon>
    </lineage>
</organism>
<evidence type="ECO:0008006" key="3">
    <source>
        <dbReference type="Google" id="ProtNLM"/>
    </source>
</evidence>
<comment type="caution">
    <text evidence="2">The sequence shown here is derived from an EMBL/GenBank/DDBJ whole genome shotgun (WGS) entry which is preliminary data.</text>
</comment>
<keyword evidence="1" id="KW-1133">Transmembrane helix</keyword>
<evidence type="ECO:0000313" key="2">
    <source>
        <dbReference type="EMBL" id="HGY93226.1"/>
    </source>
</evidence>
<reference evidence="2" key="1">
    <citation type="journal article" date="2020" name="mSystems">
        <title>Genome- and Community-Level Interaction Insights into Carbon Utilization and Element Cycling Functions of Hydrothermarchaeota in Hydrothermal Sediment.</title>
        <authorList>
            <person name="Zhou Z."/>
            <person name="Liu Y."/>
            <person name="Xu W."/>
            <person name="Pan J."/>
            <person name="Luo Z.H."/>
            <person name="Li M."/>
        </authorList>
    </citation>
    <scope>NUCLEOTIDE SEQUENCE [LARGE SCALE GENOMIC DNA]</scope>
    <source>
        <strain evidence="2">SpSt-855</strain>
    </source>
</reference>
<feature type="transmembrane region" description="Helical" evidence="1">
    <location>
        <begin position="6"/>
        <end position="35"/>
    </location>
</feature>
<accession>A0A7V5CRY6</accession>
<dbReference type="AlphaFoldDB" id="A0A7V5CRY6"/>
<protein>
    <recommendedName>
        <fullName evidence="3">DUF948 domain-containing protein</fullName>
    </recommendedName>
</protein>
<evidence type="ECO:0000256" key="1">
    <source>
        <dbReference type="SAM" id="Phobius"/>
    </source>
</evidence>
<proteinExistence type="predicted"/>
<keyword evidence="1" id="KW-0472">Membrane</keyword>
<name>A0A7V5CRY6_9BACT</name>